<reference evidence="1 2" key="1">
    <citation type="submission" date="2013-01" db="EMBL/GenBank/DDBJ databases">
        <authorList>
            <person name="Harkins D.M."/>
            <person name="Durkin A.S."/>
            <person name="Brinkac L.M."/>
            <person name="Haft D.H."/>
            <person name="Selengut J.D."/>
            <person name="Sanka R."/>
            <person name="DePew J."/>
            <person name="Purushe J."/>
            <person name="Tulsiani S.M."/>
            <person name="Graham G.C."/>
            <person name="Burns M.-A."/>
            <person name="Dohnt M.F."/>
            <person name="Smythe L.D."/>
            <person name="McKay D.B."/>
            <person name="Craig S.B."/>
            <person name="Vinetz J.M."/>
            <person name="Sutton G.G."/>
            <person name="Nierman W.C."/>
            <person name="Fouts D.E."/>
        </authorList>
    </citation>
    <scope>NUCLEOTIDE SEQUENCE [LARGE SCALE GENOMIC DNA]</scope>
    <source>
        <strain evidence="1 2">LT2156</strain>
    </source>
</reference>
<name>M6HGN5_LEPIR</name>
<protein>
    <submittedName>
        <fullName evidence="1">Uncharacterized protein</fullName>
    </submittedName>
</protein>
<evidence type="ECO:0000313" key="2">
    <source>
        <dbReference type="Proteomes" id="UP000012089"/>
    </source>
</evidence>
<dbReference type="EMBL" id="AFMF02000033">
    <property type="protein sequence ID" value="EMM94552.1"/>
    <property type="molecule type" value="Genomic_DNA"/>
</dbReference>
<sequence>MKYGKGCLVFKNIFIHKFASKLIVPILSFKLQILKDK</sequence>
<evidence type="ECO:0000313" key="1">
    <source>
        <dbReference type="EMBL" id="EMM94552.1"/>
    </source>
</evidence>
<dbReference type="Proteomes" id="UP000012089">
    <property type="component" value="Unassembled WGS sequence"/>
</dbReference>
<organism evidence="1 2">
    <name type="scientific">Leptospira interrogans serovar Zanoni str. LT2156</name>
    <dbReference type="NCBI Taxonomy" id="1001601"/>
    <lineage>
        <taxon>Bacteria</taxon>
        <taxon>Pseudomonadati</taxon>
        <taxon>Spirochaetota</taxon>
        <taxon>Spirochaetia</taxon>
        <taxon>Leptospirales</taxon>
        <taxon>Leptospiraceae</taxon>
        <taxon>Leptospira</taxon>
    </lineage>
</organism>
<dbReference type="AlphaFoldDB" id="M6HGN5"/>
<accession>M6HGN5</accession>
<proteinExistence type="predicted"/>
<comment type="caution">
    <text evidence="1">The sequence shown here is derived from an EMBL/GenBank/DDBJ whole genome shotgun (WGS) entry which is preliminary data.</text>
</comment>
<gene>
    <name evidence="1" type="ORF">LEP1GSC158_2259</name>
</gene>